<evidence type="ECO:0000313" key="2">
    <source>
        <dbReference type="EMBL" id="KDQ11803.1"/>
    </source>
</evidence>
<dbReference type="OrthoDB" id="432970at2759"/>
<evidence type="ECO:0000259" key="1">
    <source>
        <dbReference type="Pfam" id="PF20179"/>
    </source>
</evidence>
<reference evidence="3" key="1">
    <citation type="journal article" date="2014" name="Proc. Natl. Acad. Sci. U.S.A.">
        <title>Extensive sampling of basidiomycete genomes demonstrates inadequacy of the white-rot/brown-rot paradigm for wood decay fungi.</title>
        <authorList>
            <person name="Riley R."/>
            <person name="Salamov A.A."/>
            <person name="Brown D.W."/>
            <person name="Nagy L.G."/>
            <person name="Floudas D."/>
            <person name="Held B.W."/>
            <person name="Levasseur A."/>
            <person name="Lombard V."/>
            <person name="Morin E."/>
            <person name="Otillar R."/>
            <person name="Lindquist E.A."/>
            <person name="Sun H."/>
            <person name="LaButti K.M."/>
            <person name="Schmutz J."/>
            <person name="Jabbour D."/>
            <person name="Luo H."/>
            <person name="Baker S.E."/>
            <person name="Pisabarro A.G."/>
            <person name="Walton J.D."/>
            <person name="Blanchette R.A."/>
            <person name="Henrissat B."/>
            <person name="Martin F."/>
            <person name="Cullen D."/>
            <person name="Hibbett D.S."/>
            <person name="Grigoriev I.V."/>
        </authorList>
    </citation>
    <scope>NUCLEOTIDE SEQUENCE [LARGE SCALE GENOMIC DNA]</scope>
    <source>
        <strain evidence="3">FD-172 SS1</strain>
    </source>
</reference>
<dbReference type="Proteomes" id="UP000027195">
    <property type="component" value="Unassembled WGS sequence"/>
</dbReference>
<dbReference type="Pfam" id="PF20179">
    <property type="entry name" value="MSS51_C"/>
    <property type="match status" value="1"/>
</dbReference>
<feature type="domain" description="Mitochondrial splicing suppressor 51-like C-terminal" evidence="1">
    <location>
        <begin position="161"/>
        <end position="375"/>
    </location>
</feature>
<evidence type="ECO:0000313" key="3">
    <source>
        <dbReference type="Proteomes" id="UP000027195"/>
    </source>
</evidence>
<dbReference type="AlphaFoldDB" id="A0A067M7R2"/>
<gene>
    <name evidence="2" type="ORF">BOTBODRAFT_113878</name>
</gene>
<accession>A0A067M7R2</accession>
<keyword evidence="3" id="KW-1185">Reference proteome</keyword>
<organism evidence="2 3">
    <name type="scientific">Botryobasidium botryosum (strain FD-172 SS1)</name>
    <dbReference type="NCBI Taxonomy" id="930990"/>
    <lineage>
        <taxon>Eukaryota</taxon>
        <taxon>Fungi</taxon>
        <taxon>Dikarya</taxon>
        <taxon>Basidiomycota</taxon>
        <taxon>Agaricomycotina</taxon>
        <taxon>Agaricomycetes</taxon>
        <taxon>Cantharellales</taxon>
        <taxon>Botryobasidiaceae</taxon>
        <taxon>Botryobasidium</taxon>
    </lineage>
</organism>
<protein>
    <recommendedName>
        <fullName evidence="1">Mitochondrial splicing suppressor 51-like C-terminal domain-containing protein</fullName>
    </recommendedName>
</protein>
<name>A0A067M7R2_BOTB1</name>
<dbReference type="STRING" id="930990.A0A067M7R2"/>
<dbReference type="InParanoid" id="A0A067M7R2"/>
<sequence length="396" mass="44793">MKRVPEFQAVLKQFPWARIEPDGSFSHDVLRARHGVLGSGLAFGYWSVPRGMQSHGASASNMQAMQNLLKLNPRDLLRQMQTRAPTKPYVYGEVLLGSEWPTDVEGWNMKDHEAYVPRLFFTDEVPPPERPRPGQIKDWMSWYAWRGLSLESPVALLMDFPLSVYHLLVDILKVVRPDNGPGKRQSLDVHYIGTEIELNYLPIFSELALLLPYTDITLTLFGESVYELVQTARKNHPGSLATQDIVWSYTAPKKTGQGSIKIKLYPDAKLWDRHVLVGIGSEPDAMVALDAGLMAYPTWQEPIQMSTVLNIPFAVTEYAEQSMDVCARNLPDMRAMFASSILGMSGMPPSYIANLRKYHPHPITINPFHRPGQRPVAPYRLPNYYNGFAMPVVLKD</sequence>
<dbReference type="PANTHER" id="PTHR47570">
    <property type="entry name" value="ZINC ION BINDING PROTEIN"/>
    <property type="match status" value="1"/>
</dbReference>
<dbReference type="PANTHER" id="PTHR47570:SF1">
    <property type="entry name" value="ZINC ION BINDING PROTEIN"/>
    <property type="match status" value="1"/>
</dbReference>
<proteinExistence type="predicted"/>
<dbReference type="InterPro" id="IPR046824">
    <property type="entry name" value="Mss51-like_C"/>
</dbReference>
<dbReference type="EMBL" id="KL198055">
    <property type="protein sequence ID" value="KDQ11803.1"/>
    <property type="molecule type" value="Genomic_DNA"/>
</dbReference>
<dbReference type="HOGENOM" id="CLU_043843_0_0_1"/>